<evidence type="ECO:0000256" key="1">
    <source>
        <dbReference type="ARBA" id="ARBA00004651"/>
    </source>
</evidence>
<evidence type="ECO:0000256" key="7">
    <source>
        <dbReference type="ARBA" id="ARBA00023136"/>
    </source>
</evidence>
<keyword evidence="9 10" id="KW-0807">Transducer</keyword>
<keyword evidence="3 10" id="KW-0716">Sensory transduction</keyword>
<reference evidence="11" key="1">
    <citation type="submission" date="2021-12" db="EMBL/GenBank/DDBJ databases">
        <authorList>
            <person name="King R."/>
        </authorList>
    </citation>
    <scope>NUCLEOTIDE SEQUENCE</scope>
</reference>
<evidence type="ECO:0000256" key="3">
    <source>
        <dbReference type="ARBA" id="ARBA00022606"/>
    </source>
</evidence>
<evidence type="ECO:0000256" key="10">
    <source>
        <dbReference type="RuleBase" id="RU351113"/>
    </source>
</evidence>
<protein>
    <recommendedName>
        <fullName evidence="10">Odorant receptor</fullName>
    </recommendedName>
</protein>
<feature type="transmembrane region" description="Helical" evidence="10">
    <location>
        <begin position="45"/>
        <end position="64"/>
    </location>
</feature>
<dbReference type="Proteomes" id="UP001153292">
    <property type="component" value="Chromosome 14"/>
</dbReference>
<keyword evidence="6 10" id="KW-1133">Transmembrane helix</keyword>
<keyword evidence="4 10" id="KW-0812">Transmembrane</keyword>
<feature type="transmembrane region" description="Helical" evidence="10">
    <location>
        <begin position="263"/>
        <end position="288"/>
    </location>
</feature>
<sequence length="399" mass="45768">MKDIFILKTYCQYIYRVGSGNFWYEERIVGNDRSLSYKIYRGLHFFLYGCLTILEIMAAIFGVFPSDEKRDAVTFAVSHTIVMIKLFSVISNKALIKQLNKNMTELCEEHEEQQLMAEKYKIVKINVAVYFIIVYVTAVFFAFEGLRKLFNGVHFVTVVTYYPAYEDNSALANSFRIFTTIILQVMLMSMIVTVDTFTMTYLIIFKYKFITLRHYFDSLRENYLKMSKNGNQEIAAEQLTNGFVKGIIMHQKLLKTAKNIDTAFGLVIALQLCQSSGSAVSLMLQLALTDQLTFLASIKAILFVLALFFLLGMFLCNAGEITYQASLLADAIFYIGWHEFAPQPPPKRSLRRLVLLAIAQAQQPLIMKSFKMIELTYGTFLQVVRGTYSVFALFYAQNK</sequence>
<proteinExistence type="inferred from homology"/>
<keyword evidence="2" id="KW-1003">Cell membrane</keyword>
<keyword evidence="7 10" id="KW-0472">Membrane</keyword>
<feature type="transmembrane region" description="Helical" evidence="10">
    <location>
        <begin position="181"/>
        <end position="204"/>
    </location>
</feature>
<dbReference type="Pfam" id="PF02949">
    <property type="entry name" value="7tm_6"/>
    <property type="match status" value="1"/>
</dbReference>
<name>A0ABN8AX01_CHISP</name>
<evidence type="ECO:0000256" key="5">
    <source>
        <dbReference type="ARBA" id="ARBA00022725"/>
    </source>
</evidence>
<evidence type="ECO:0000256" key="4">
    <source>
        <dbReference type="ARBA" id="ARBA00022692"/>
    </source>
</evidence>
<evidence type="ECO:0000256" key="8">
    <source>
        <dbReference type="ARBA" id="ARBA00023170"/>
    </source>
</evidence>
<evidence type="ECO:0000256" key="2">
    <source>
        <dbReference type="ARBA" id="ARBA00022475"/>
    </source>
</evidence>
<evidence type="ECO:0000256" key="6">
    <source>
        <dbReference type="ARBA" id="ARBA00022989"/>
    </source>
</evidence>
<dbReference type="InterPro" id="IPR004117">
    <property type="entry name" value="7tm6_olfct_rcpt"/>
</dbReference>
<dbReference type="PANTHER" id="PTHR21137">
    <property type="entry name" value="ODORANT RECEPTOR"/>
    <property type="match status" value="1"/>
</dbReference>
<keyword evidence="5 10" id="KW-0552">Olfaction</keyword>
<keyword evidence="12" id="KW-1185">Reference proteome</keyword>
<feature type="transmembrane region" description="Helical" evidence="10">
    <location>
        <begin position="125"/>
        <end position="143"/>
    </location>
</feature>
<dbReference type="EMBL" id="OU963907">
    <property type="protein sequence ID" value="CAH0399499.1"/>
    <property type="molecule type" value="Genomic_DNA"/>
</dbReference>
<keyword evidence="8 10" id="KW-0675">Receptor</keyword>
<comment type="subcellular location">
    <subcellularLocation>
        <location evidence="1 10">Cell membrane</location>
        <topology evidence="1 10">Multi-pass membrane protein</topology>
    </subcellularLocation>
</comment>
<organism evidence="11 12">
    <name type="scientific">Chilo suppressalis</name>
    <name type="common">Asiatic rice borer moth</name>
    <dbReference type="NCBI Taxonomy" id="168631"/>
    <lineage>
        <taxon>Eukaryota</taxon>
        <taxon>Metazoa</taxon>
        <taxon>Ecdysozoa</taxon>
        <taxon>Arthropoda</taxon>
        <taxon>Hexapoda</taxon>
        <taxon>Insecta</taxon>
        <taxon>Pterygota</taxon>
        <taxon>Neoptera</taxon>
        <taxon>Endopterygota</taxon>
        <taxon>Lepidoptera</taxon>
        <taxon>Glossata</taxon>
        <taxon>Ditrysia</taxon>
        <taxon>Pyraloidea</taxon>
        <taxon>Crambidae</taxon>
        <taxon>Crambinae</taxon>
        <taxon>Chilo</taxon>
    </lineage>
</organism>
<dbReference type="PANTHER" id="PTHR21137:SF35">
    <property type="entry name" value="ODORANT RECEPTOR 19A-RELATED"/>
    <property type="match status" value="1"/>
</dbReference>
<comment type="caution">
    <text evidence="10">Lacks conserved residue(s) required for the propagation of feature annotation.</text>
</comment>
<feature type="transmembrane region" description="Helical" evidence="10">
    <location>
        <begin position="294"/>
        <end position="316"/>
    </location>
</feature>
<evidence type="ECO:0000313" key="12">
    <source>
        <dbReference type="Proteomes" id="UP001153292"/>
    </source>
</evidence>
<evidence type="ECO:0000256" key="9">
    <source>
        <dbReference type="ARBA" id="ARBA00023224"/>
    </source>
</evidence>
<accession>A0ABN8AX01</accession>
<feature type="transmembrane region" description="Helical" evidence="10">
    <location>
        <begin position="76"/>
        <end position="96"/>
    </location>
</feature>
<gene>
    <name evidence="11" type="ORF">CHILSU_LOCUS2649</name>
</gene>
<comment type="similarity">
    <text evidence="10">Belongs to the insect chemoreceptor superfamily. Heteromeric odorant receptor channel (TC 1.A.69) family.</text>
</comment>
<evidence type="ECO:0000313" key="11">
    <source>
        <dbReference type="EMBL" id="CAH0399499.1"/>
    </source>
</evidence>